<dbReference type="AlphaFoldDB" id="A0A478FT14"/>
<evidence type="ECO:0000313" key="2">
    <source>
        <dbReference type="EMBL" id="GCE63619.1"/>
    </source>
</evidence>
<dbReference type="Proteomes" id="UP000324831">
    <property type="component" value="Unassembled WGS sequence"/>
</dbReference>
<reference evidence="2 3" key="1">
    <citation type="submission" date="2019-01" db="EMBL/GenBank/DDBJ databases">
        <title>Draft genome sequences of Candidatus Mycoplasma haemohominis SWG34-3 identified from a patient with pyrexia, anemia and liver dysfunction.</title>
        <authorList>
            <person name="Sekizuka T."/>
            <person name="Hattori N."/>
            <person name="Katano H."/>
            <person name="Takuma T."/>
            <person name="Ito T."/>
            <person name="Arai N."/>
            <person name="Yanai R."/>
            <person name="Ishii S."/>
            <person name="Miura Y."/>
            <person name="Tokunaga T."/>
            <person name="Watanabe H."/>
            <person name="Nomura N."/>
            <person name="Eguchi J."/>
            <person name="Arai T."/>
            <person name="Hasegawa H."/>
            <person name="Nakamaki T."/>
            <person name="Wakita T."/>
            <person name="Niki Y."/>
            <person name="Kuroda M."/>
        </authorList>
    </citation>
    <scope>NUCLEOTIDE SEQUENCE [LARGE SCALE GENOMIC DNA]</scope>
    <source>
        <strain evidence="2">SWG34-3</strain>
    </source>
</reference>
<feature type="region of interest" description="Disordered" evidence="1">
    <location>
        <begin position="58"/>
        <end position="85"/>
    </location>
</feature>
<sequence>MLTESKITIGVAVVGINSFLGVSGHELLKIYLLSLDQSEEVSVLENYEIKTIAPKRKRPKASSFDESSKKPFDPRTPTDADPSTMDRGYARNYHPLFRTKHIDKHKSKLIIWKENKSWWESNYEQRKYMLENQDFSTSDWKFKEGFSKRVIWNLNQEVHINQFCYLMYESSTQYNKYKDVFWLLCSIDGKDPENNNSESSISQAEKANFPTEGSSEQEIIFMTLEQAKKKQSDMERIKVKEKNKFVVYDWKPEWWNWSYQYRLKKDLNDEDNAFPMTEKFKKVISGWDESLNSSTALNKVCKDFYEAEPKQSDETEDAWRYCSATGKKD</sequence>
<proteinExistence type="predicted"/>
<protein>
    <submittedName>
        <fullName evidence="2">Uncharacterized protein</fullName>
    </submittedName>
</protein>
<evidence type="ECO:0000313" key="3">
    <source>
        <dbReference type="Proteomes" id="UP000324831"/>
    </source>
</evidence>
<gene>
    <name evidence="2" type="ORF">MHSWG343_06160</name>
</gene>
<evidence type="ECO:0000256" key="1">
    <source>
        <dbReference type="SAM" id="MobiDB-lite"/>
    </source>
</evidence>
<comment type="caution">
    <text evidence="2">The sequence shown here is derived from an EMBL/GenBank/DDBJ whole genome shotgun (WGS) entry which is preliminary data.</text>
</comment>
<organism evidence="2 3">
    <name type="scientific">Candidatus Mycoplasma haematohominis</name>
    <dbReference type="NCBI Taxonomy" id="1494318"/>
    <lineage>
        <taxon>Bacteria</taxon>
        <taxon>Bacillati</taxon>
        <taxon>Mycoplasmatota</taxon>
        <taxon>Mollicutes</taxon>
        <taxon>Mycoplasmataceae</taxon>
        <taxon>Mycoplasma</taxon>
    </lineage>
</organism>
<name>A0A478FT14_9MOLU</name>
<feature type="compositionally biased region" description="Basic and acidic residues" evidence="1">
    <location>
        <begin position="66"/>
        <end position="78"/>
    </location>
</feature>
<dbReference type="EMBL" id="BIMN01000002">
    <property type="protein sequence ID" value="GCE63619.1"/>
    <property type="molecule type" value="Genomic_DNA"/>
</dbReference>
<accession>A0A478FT14</accession>